<organism evidence="8 9">
    <name type="scientific">Echria macrotheca</name>
    <dbReference type="NCBI Taxonomy" id="438768"/>
    <lineage>
        <taxon>Eukaryota</taxon>
        <taxon>Fungi</taxon>
        <taxon>Dikarya</taxon>
        <taxon>Ascomycota</taxon>
        <taxon>Pezizomycotina</taxon>
        <taxon>Sordariomycetes</taxon>
        <taxon>Sordariomycetidae</taxon>
        <taxon>Sordariales</taxon>
        <taxon>Schizotheciaceae</taxon>
        <taxon>Echria</taxon>
    </lineage>
</organism>
<reference evidence="8" key="1">
    <citation type="submission" date="2023-06" db="EMBL/GenBank/DDBJ databases">
        <title>Genome-scale phylogeny and comparative genomics of the fungal order Sordariales.</title>
        <authorList>
            <consortium name="Lawrence Berkeley National Laboratory"/>
            <person name="Hensen N."/>
            <person name="Bonometti L."/>
            <person name="Westerberg I."/>
            <person name="Brannstrom I.O."/>
            <person name="Guillou S."/>
            <person name="Cros-Aarteil S."/>
            <person name="Calhoun S."/>
            <person name="Haridas S."/>
            <person name="Kuo A."/>
            <person name="Mondo S."/>
            <person name="Pangilinan J."/>
            <person name="Riley R."/>
            <person name="Labutti K."/>
            <person name="Andreopoulos B."/>
            <person name="Lipzen A."/>
            <person name="Chen C."/>
            <person name="Yanf M."/>
            <person name="Daum C."/>
            <person name="Ng V."/>
            <person name="Clum A."/>
            <person name="Steindorff A."/>
            <person name="Ohm R."/>
            <person name="Martin F."/>
            <person name="Silar P."/>
            <person name="Natvig D."/>
            <person name="Lalanne C."/>
            <person name="Gautier V."/>
            <person name="Ament-Velasquez S.L."/>
            <person name="Kruys A."/>
            <person name="Hutchinson M.I."/>
            <person name="Powell A.J."/>
            <person name="Barry K."/>
            <person name="Miller A.N."/>
            <person name="Grigoriev I.V."/>
            <person name="Debuchy R."/>
            <person name="Gladieux P."/>
            <person name="Thoren M.H."/>
            <person name="Johannesson H."/>
        </authorList>
    </citation>
    <scope>NUCLEOTIDE SEQUENCE</scope>
    <source>
        <strain evidence="8">PSN4</strain>
    </source>
</reference>
<keyword evidence="9" id="KW-1185">Reference proteome</keyword>
<dbReference type="EMBL" id="MU839839">
    <property type="protein sequence ID" value="KAK1752744.1"/>
    <property type="molecule type" value="Genomic_DNA"/>
</dbReference>
<dbReference type="InterPro" id="IPR013087">
    <property type="entry name" value="Znf_C2H2_type"/>
</dbReference>
<keyword evidence="3 5" id="KW-0863">Zinc-finger</keyword>
<accession>A0AAJ0F936</accession>
<dbReference type="GO" id="GO:0005634">
    <property type="term" value="C:nucleus"/>
    <property type="evidence" value="ECO:0007669"/>
    <property type="project" value="UniProtKB-ARBA"/>
</dbReference>
<evidence type="ECO:0000256" key="3">
    <source>
        <dbReference type="ARBA" id="ARBA00022771"/>
    </source>
</evidence>
<evidence type="ECO:0000259" key="7">
    <source>
        <dbReference type="PROSITE" id="PS50157"/>
    </source>
</evidence>
<dbReference type="InterPro" id="IPR050329">
    <property type="entry name" value="GLI_C2H2-zinc-finger"/>
</dbReference>
<feature type="region of interest" description="Disordered" evidence="6">
    <location>
        <begin position="510"/>
        <end position="562"/>
    </location>
</feature>
<evidence type="ECO:0000256" key="1">
    <source>
        <dbReference type="ARBA" id="ARBA00022723"/>
    </source>
</evidence>
<feature type="compositionally biased region" description="Basic and acidic residues" evidence="6">
    <location>
        <begin position="516"/>
        <end position="538"/>
    </location>
</feature>
<protein>
    <recommendedName>
        <fullName evidence="7">C2H2-type domain-containing protein</fullName>
    </recommendedName>
</protein>
<keyword evidence="2" id="KW-0677">Repeat</keyword>
<dbReference type="CDD" id="cd00303">
    <property type="entry name" value="retropepsin_like"/>
    <property type="match status" value="2"/>
</dbReference>
<dbReference type="PROSITE" id="PS50157">
    <property type="entry name" value="ZINC_FINGER_C2H2_2"/>
    <property type="match status" value="1"/>
</dbReference>
<dbReference type="AlphaFoldDB" id="A0AAJ0F936"/>
<evidence type="ECO:0000256" key="5">
    <source>
        <dbReference type="PROSITE-ProRule" id="PRU00042"/>
    </source>
</evidence>
<dbReference type="Gene3D" id="3.30.160.60">
    <property type="entry name" value="Classic Zinc Finger"/>
    <property type="match status" value="1"/>
</dbReference>
<dbReference type="GO" id="GO:0008270">
    <property type="term" value="F:zinc ion binding"/>
    <property type="evidence" value="ECO:0007669"/>
    <property type="project" value="UniProtKB-KW"/>
</dbReference>
<evidence type="ECO:0000256" key="2">
    <source>
        <dbReference type="ARBA" id="ARBA00022737"/>
    </source>
</evidence>
<keyword evidence="1" id="KW-0479">Metal-binding</keyword>
<dbReference type="GO" id="GO:0000981">
    <property type="term" value="F:DNA-binding transcription factor activity, RNA polymerase II-specific"/>
    <property type="evidence" value="ECO:0007669"/>
    <property type="project" value="TreeGrafter"/>
</dbReference>
<dbReference type="SUPFAM" id="SSF50630">
    <property type="entry name" value="Acid proteases"/>
    <property type="match status" value="1"/>
</dbReference>
<feature type="domain" description="C2H2-type" evidence="7">
    <location>
        <begin position="16"/>
        <end position="46"/>
    </location>
</feature>
<feature type="region of interest" description="Disordered" evidence="6">
    <location>
        <begin position="464"/>
        <end position="492"/>
    </location>
</feature>
<sequence>MKGPSLIHTEPVARRFKCEFESCLRSFSTRMKLEWHSWYTHSKKAPFACLEPDSGRGFSPKSDIACHIQSYRANPNQCELCKVYFAQPIALAKHQMARCYATDEQNADPPNLHNRAGDYRFQHRQATKQDLKLNYQPSLLGVQSWEVPGTINGVPVHALPDSGSSVDAISEEFARKHCLEVEPANKLRIPLPGGRHAESYGRVVGRFQFHGENQVYKRCFRVLRKSVYDVVLGRSFLDLTRTLTSFTHRIISRMRPCIRDGSRLFLLDEAPRDRLRCTVNGVETAAFPDTGSDLMLVSGDFARRNNFKVHRESRYRRDVQLIDGSIVRTEGMVLGADLSFDGSSLSSAGEVDYYDFLEHSRGLSALTGSKTSGSSGRLGSTTFICDLHVIENLPCDIILSNEFIFKNRVFSRFKHLFFSGPPTPTPLLHAGNFTYPKPSTAGGRITIEGGLLFMRLKRTKKSWFTRRPQLSTQSAESEKAGIPLEQQATNEPSWQELWEMEERRRNDMQLWISSLDEPRRSEERMAESRRREDWDRTHPRVPNPAAQTSVVSPPALHTPSGP</sequence>
<name>A0AAJ0F936_9PEZI</name>
<evidence type="ECO:0000313" key="8">
    <source>
        <dbReference type="EMBL" id="KAK1752744.1"/>
    </source>
</evidence>
<evidence type="ECO:0000313" key="9">
    <source>
        <dbReference type="Proteomes" id="UP001239445"/>
    </source>
</evidence>
<comment type="caution">
    <text evidence="8">The sequence shown here is derived from an EMBL/GenBank/DDBJ whole genome shotgun (WGS) entry which is preliminary data.</text>
</comment>
<dbReference type="PROSITE" id="PS00028">
    <property type="entry name" value="ZINC_FINGER_C2H2_1"/>
    <property type="match status" value="1"/>
</dbReference>
<dbReference type="PANTHER" id="PTHR19818:SF139">
    <property type="entry name" value="PAIR-RULE PROTEIN ODD-PAIRED"/>
    <property type="match status" value="1"/>
</dbReference>
<dbReference type="GO" id="GO:0000978">
    <property type="term" value="F:RNA polymerase II cis-regulatory region sequence-specific DNA binding"/>
    <property type="evidence" value="ECO:0007669"/>
    <property type="project" value="TreeGrafter"/>
</dbReference>
<dbReference type="InterPro" id="IPR021109">
    <property type="entry name" value="Peptidase_aspartic_dom_sf"/>
</dbReference>
<dbReference type="GO" id="GO:0010557">
    <property type="term" value="P:positive regulation of macromolecule biosynthetic process"/>
    <property type="evidence" value="ECO:0007669"/>
    <property type="project" value="UniProtKB-ARBA"/>
</dbReference>
<dbReference type="PANTHER" id="PTHR19818">
    <property type="entry name" value="ZINC FINGER PROTEIN ZIC AND GLI"/>
    <property type="match status" value="1"/>
</dbReference>
<proteinExistence type="predicted"/>
<evidence type="ECO:0000256" key="4">
    <source>
        <dbReference type="ARBA" id="ARBA00022833"/>
    </source>
</evidence>
<evidence type="ECO:0000256" key="6">
    <source>
        <dbReference type="SAM" id="MobiDB-lite"/>
    </source>
</evidence>
<dbReference type="Pfam" id="PF13650">
    <property type="entry name" value="Asp_protease_2"/>
    <property type="match status" value="1"/>
</dbReference>
<dbReference type="Gene3D" id="2.40.70.10">
    <property type="entry name" value="Acid Proteases"/>
    <property type="match status" value="2"/>
</dbReference>
<gene>
    <name evidence="8" type="ORF">QBC47DRAFT_416364</name>
</gene>
<dbReference type="Proteomes" id="UP001239445">
    <property type="component" value="Unassembled WGS sequence"/>
</dbReference>
<keyword evidence="4" id="KW-0862">Zinc</keyword>